<comment type="caution">
    <text evidence="1">The sequence shown here is derived from an EMBL/GenBank/DDBJ whole genome shotgun (WGS) entry which is preliminary data.</text>
</comment>
<protein>
    <submittedName>
        <fullName evidence="1">Uncharacterized protein</fullName>
    </submittedName>
</protein>
<sequence length="105" mass="12142">MDIPFGLQDLITNRDLNNKISHPLFIFKNQTRRSINAHSFDQRIRLFEEHNLSKPQFWQLGSKRRSDDVGIVQENQLPREIVLATIMLLGGTPVVLYGEEIGLNQ</sequence>
<dbReference type="Proteomes" id="UP000681720">
    <property type="component" value="Unassembled WGS sequence"/>
</dbReference>
<accession>A0A8S3K3N3</accession>
<name>A0A8S3K3N3_9BILA</name>
<organism evidence="1 2">
    <name type="scientific">Rotaria magnacalcarata</name>
    <dbReference type="NCBI Taxonomy" id="392030"/>
    <lineage>
        <taxon>Eukaryota</taxon>
        <taxon>Metazoa</taxon>
        <taxon>Spiralia</taxon>
        <taxon>Gnathifera</taxon>
        <taxon>Rotifera</taxon>
        <taxon>Eurotatoria</taxon>
        <taxon>Bdelloidea</taxon>
        <taxon>Philodinida</taxon>
        <taxon>Philodinidae</taxon>
        <taxon>Rotaria</taxon>
    </lineage>
</organism>
<dbReference type="EMBL" id="CAJOBJ010372525">
    <property type="protein sequence ID" value="CAF5224092.1"/>
    <property type="molecule type" value="Genomic_DNA"/>
</dbReference>
<evidence type="ECO:0000313" key="2">
    <source>
        <dbReference type="Proteomes" id="UP000681720"/>
    </source>
</evidence>
<dbReference type="AlphaFoldDB" id="A0A8S3K3N3"/>
<evidence type="ECO:0000313" key="1">
    <source>
        <dbReference type="EMBL" id="CAF5224092.1"/>
    </source>
</evidence>
<dbReference type="Gene3D" id="3.20.20.80">
    <property type="entry name" value="Glycosidases"/>
    <property type="match status" value="1"/>
</dbReference>
<gene>
    <name evidence="1" type="ORF">GIL414_LOCUS85923</name>
</gene>
<reference evidence="1" key="1">
    <citation type="submission" date="2021-02" db="EMBL/GenBank/DDBJ databases">
        <authorList>
            <person name="Nowell W R."/>
        </authorList>
    </citation>
    <scope>NUCLEOTIDE SEQUENCE</scope>
</reference>
<proteinExistence type="predicted"/>
<feature type="non-terminal residue" evidence="1">
    <location>
        <position position="1"/>
    </location>
</feature>